<sequence length="138" mass="15786">MMLKSYDYLVSTLSTNFFTYTSERNYMFLLCNGILALIIGTSFESGSKGTRTRDRHAEQVNKFQEKTKSTEIVVKLVEEEEGREENGSSSSLVAEVNCDEDEEEEDGVDDEEGYLSTDDMNKKFDDFIKKMKQEIQGV</sequence>
<organism evidence="3 4">
    <name type="scientific">Sesamum alatum</name>
    <dbReference type="NCBI Taxonomy" id="300844"/>
    <lineage>
        <taxon>Eukaryota</taxon>
        <taxon>Viridiplantae</taxon>
        <taxon>Streptophyta</taxon>
        <taxon>Embryophyta</taxon>
        <taxon>Tracheophyta</taxon>
        <taxon>Spermatophyta</taxon>
        <taxon>Magnoliopsida</taxon>
        <taxon>eudicotyledons</taxon>
        <taxon>Gunneridae</taxon>
        <taxon>Pentapetalae</taxon>
        <taxon>asterids</taxon>
        <taxon>lamiids</taxon>
        <taxon>Lamiales</taxon>
        <taxon>Pedaliaceae</taxon>
        <taxon>Sesamum</taxon>
    </lineage>
</organism>
<dbReference type="Proteomes" id="UP001293254">
    <property type="component" value="Unassembled WGS sequence"/>
</dbReference>
<feature type="region of interest" description="Disordered" evidence="1">
    <location>
        <begin position="79"/>
        <end position="118"/>
    </location>
</feature>
<keyword evidence="2" id="KW-1133">Transmembrane helix</keyword>
<name>A0AAE1YVG8_9LAMI</name>
<evidence type="ECO:0000256" key="2">
    <source>
        <dbReference type="SAM" id="Phobius"/>
    </source>
</evidence>
<evidence type="ECO:0000256" key="1">
    <source>
        <dbReference type="SAM" id="MobiDB-lite"/>
    </source>
</evidence>
<dbReference type="PANTHER" id="PTHR34947">
    <property type="entry name" value="TRANSMEMBRANE PROTEIN"/>
    <property type="match status" value="1"/>
</dbReference>
<dbReference type="EMBL" id="JACGWO010000001">
    <property type="protein sequence ID" value="KAK4437490.1"/>
    <property type="molecule type" value="Genomic_DNA"/>
</dbReference>
<reference evidence="3" key="1">
    <citation type="submission" date="2020-06" db="EMBL/GenBank/DDBJ databases">
        <authorList>
            <person name="Li T."/>
            <person name="Hu X."/>
            <person name="Zhang T."/>
            <person name="Song X."/>
            <person name="Zhang H."/>
            <person name="Dai N."/>
            <person name="Sheng W."/>
            <person name="Hou X."/>
            <person name="Wei L."/>
        </authorList>
    </citation>
    <scope>NUCLEOTIDE SEQUENCE</scope>
    <source>
        <strain evidence="3">3651</strain>
        <tissue evidence="3">Leaf</tissue>
    </source>
</reference>
<evidence type="ECO:0000313" key="3">
    <source>
        <dbReference type="EMBL" id="KAK4437490.1"/>
    </source>
</evidence>
<keyword evidence="2" id="KW-0812">Transmembrane</keyword>
<gene>
    <name evidence="3" type="ORF">Salat_0082900</name>
</gene>
<feature type="transmembrane region" description="Helical" evidence="2">
    <location>
        <begin position="26"/>
        <end position="43"/>
    </location>
</feature>
<dbReference type="AlphaFoldDB" id="A0AAE1YVG8"/>
<evidence type="ECO:0000313" key="4">
    <source>
        <dbReference type="Proteomes" id="UP001293254"/>
    </source>
</evidence>
<keyword evidence="2" id="KW-0472">Membrane</keyword>
<proteinExistence type="predicted"/>
<feature type="compositionally biased region" description="Acidic residues" evidence="1">
    <location>
        <begin position="97"/>
        <end position="113"/>
    </location>
</feature>
<accession>A0AAE1YVG8</accession>
<protein>
    <submittedName>
        <fullName evidence="3">Uncharacterized protein</fullName>
    </submittedName>
</protein>
<dbReference type="PANTHER" id="PTHR34947:SF3">
    <property type="entry name" value="TRANSMEMBRANE PROTEIN"/>
    <property type="match status" value="1"/>
</dbReference>
<keyword evidence="4" id="KW-1185">Reference proteome</keyword>
<reference evidence="3" key="2">
    <citation type="journal article" date="2024" name="Plant">
        <title>Genomic evolution and insights into agronomic trait innovations of Sesamum species.</title>
        <authorList>
            <person name="Miao H."/>
            <person name="Wang L."/>
            <person name="Qu L."/>
            <person name="Liu H."/>
            <person name="Sun Y."/>
            <person name="Le M."/>
            <person name="Wang Q."/>
            <person name="Wei S."/>
            <person name="Zheng Y."/>
            <person name="Lin W."/>
            <person name="Duan Y."/>
            <person name="Cao H."/>
            <person name="Xiong S."/>
            <person name="Wang X."/>
            <person name="Wei L."/>
            <person name="Li C."/>
            <person name="Ma Q."/>
            <person name="Ju M."/>
            <person name="Zhao R."/>
            <person name="Li G."/>
            <person name="Mu C."/>
            <person name="Tian Q."/>
            <person name="Mei H."/>
            <person name="Zhang T."/>
            <person name="Gao T."/>
            <person name="Zhang H."/>
        </authorList>
    </citation>
    <scope>NUCLEOTIDE SEQUENCE</scope>
    <source>
        <strain evidence="3">3651</strain>
    </source>
</reference>
<comment type="caution">
    <text evidence="3">The sequence shown here is derived from an EMBL/GenBank/DDBJ whole genome shotgun (WGS) entry which is preliminary data.</text>
</comment>